<protein>
    <submittedName>
        <fullName evidence="2">Uncharacterized protein</fullName>
    </submittedName>
</protein>
<dbReference type="AlphaFoldDB" id="A0A6M1S4W4"/>
<keyword evidence="3" id="KW-1185">Reference proteome</keyword>
<gene>
    <name evidence="2" type="ORF">G6N76_10975</name>
</gene>
<dbReference type="Proteomes" id="UP000477849">
    <property type="component" value="Unassembled WGS sequence"/>
</dbReference>
<evidence type="ECO:0000313" key="3">
    <source>
        <dbReference type="Proteomes" id="UP000477849"/>
    </source>
</evidence>
<comment type="caution">
    <text evidence="2">The sequence shown here is derived from an EMBL/GenBank/DDBJ whole genome shotgun (WGS) entry which is preliminary data.</text>
</comment>
<keyword evidence="1" id="KW-0175">Coiled coil</keyword>
<reference evidence="2 3" key="1">
    <citation type="submission" date="2020-02" db="EMBL/GenBank/DDBJ databases">
        <title>Genome sequence of the type strain CCBAU10050 of Rhizobium daejeonense.</title>
        <authorList>
            <person name="Gao J."/>
            <person name="Sun J."/>
        </authorList>
    </citation>
    <scope>NUCLEOTIDE SEQUENCE [LARGE SCALE GENOMIC DNA]</scope>
    <source>
        <strain evidence="2 3">CCBAU10050</strain>
    </source>
</reference>
<dbReference type="EMBL" id="JAAKZH010000003">
    <property type="protein sequence ID" value="NGO64200.1"/>
    <property type="molecule type" value="Genomic_DNA"/>
</dbReference>
<evidence type="ECO:0000256" key="1">
    <source>
        <dbReference type="SAM" id="Coils"/>
    </source>
</evidence>
<organism evidence="2 3">
    <name type="scientific">Rhizobium daejeonense</name>
    <dbReference type="NCBI Taxonomy" id="240521"/>
    <lineage>
        <taxon>Bacteria</taxon>
        <taxon>Pseudomonadati</taxon>
        <taxon>Pseudomonadota</taxon>
        <taxon>Alphaproteobacteria</taxon>
        <taxon>Hyphomicrobiales</taxon>
        <taxon>Rhizobiaceae</taxon>
        <taxon>Rhizobium/Agrobacterium group</taxon>
        <taxon>Rhizobium</taxon>
    </lineage>
</organism>
<proteinExistence type="predicted"/>
<evidence type="ECO:0000313" key="2">
    <source>
        <dbReference type="EMBL" id="NGO64200.1"/>
    </source>
</evidence>
<name>A0A6M1S4W4_9HYPH</name>
<dbReference type="RefSeq" id="WP_163905264.1">
    <property type="nucleotide sequence ID" value="NZ_CP048427.1"/>
</dbReference>
<accession>A0A6M1S4W4</accession>
<sequence>MSKITIAFPQGGIIPGAVLGKSEDVHVDALAPITVPERYGRHLIADRFAVEVAAPEKPKKKSVTPSSDASAALAAAEAAVAAAQEKLATAGDDLAAKAEAETEVKAAEAALAALKS</sequence>
<feature type="coiled-coil region" evidence="1">
    <location>
        <begin position="66"/>
        <end position="93"/>
    </location>
</feature>